<dbReference type="RefSeq" id="XP_005758741.1">
    <property type="nucleotide sequence ID" value="XM_005758684.1"/>
</dbReference>
<dbReference type="PaxDb" id="2903-EOD06312"/>
<evidence type="ECO:0000313" key="1">
    <source>
        <dbReference type="EnsemblProtists" id="EOD06312"/>
    </source>
</evidence>
<accession>A0A0D3I4X7</accession>
<dbReference type="KEGG" id="ehx:EMIHUDRAFT_121304"/>
<dbReference type="Gene3D" id="1.20.1410.10">
    <property type="entry name" value="I/LWEQ domain"/>
    <property type="match status" value="1"/>
</dbReference>
<dbReference type="GeneID" id="17252465"/>
<evidence type="ECO:0000313" key="2">
    <source>
        <dbReference type="Proteomes" id="UP000013827"/>
    </source>
</evidence>
<protein>
    <submittedName>
        <fullName evidence="1">Uncharacterized protein</fullName>
    </submittedName>
</protein>
<reference evidence="1" key="2">
    <citation type="submission" date="2024-10" db="UniProtKB">
        <authorList>
            <consortium name="EnsemblProtists"/>
        </authorList>
    </citation>
    <scope>IDENTIFICATION</scope>
</reference>
<name>A0A0D3I4X7_EMIH1</name>
<dbReference type="AlphaFoldDB" id="A0A0D3I4X7"/>
<proteinExistence type="predicted"/>
<reference evidence="2" key="1">
    <citation type="journal article" date="2013" name="Nature">
        <title>Pan genome of the phytoplankton Emiliania underpins its global distribution.</title>
        <authorList>
            <person name="Read B.A."/>
            <person name="Kegel J."/>
            <person name="Klute M.J."/>
            <person name="Kuo A."/>
            <person name="Lefebvre S.C."/>
            <person name="Maumus F."/>
            <person name="Mayer C."/>
            <person name="Miller J."/>
            <person name="Monier A."/>
            <person name="Salamov A."/>
            <person name="Young J."/>
            <person name="Aguilar M."/>
            <person name="Claverie J.M."/>
            <person name="Frickenhaus S."/>
            <person name="Gonzalez K."/>
            <person name="Herman E.K."/>
            <person name="Lin Y.C."/>
            <person name="Napier J."/>
            <person name="Ogata H."/>
            <person name="Sarno A.F."/>
            <person name="Shmutz J."/>
            <person name="Schroeder D."/>
            <person name="de Vargas C."/>
            <person name="Verret F."/>
            <person name="von Dassow P."/>
            <person name="Valentin K."/>
            <person name="Van de Peer Y."/>
            <person name="Wheeler G."/>
            <person name="Dacks J.B."/>
            <person name="Delwiche C.F."/>
            <person name="Dyhrman S.T."/>
            <person name="Glockner G."/>
            <person name="John U."/>
            <person name="Richards T."/>
            <person name="Worden A.Z."/>
            <person name="Zhang X."/>
            <person name="Grigoriev I.V."/>
            <person name="Allen A.E."/>
            <person name="Bidle K."/>
            <person name="Borodovsky M."/>
            <person name="Bowler C."/>
            <person name="Brownlee C."/>
            <person name="Cock J.M."/>
            <person name="Elias M."/>
            <person name="Gladyshev V.N."/>
            <person name="Groth M."/>
            <person name="Guda C."/>
            <person name="Hadaegh A."/>
            <person name="Iglesias-Rodriguez M.D."/>
            <person name="Jenkins J."/>
            <person name="Jones B.M."/>
            <person name="Lawson T."/>
            <person name="Leese F."/>
            <person name="Lindquist E."/>
            <person name="Lobanov A."/>
            <person name="Lomsadze A."/>
            <person name="Malik S.B."/>
            <person name="Marsh M.E."/>
            <person name="Mackinder L."/>
            <person name="Mock T."/>
            <person name="Mueller-Roeber B."/>
            <person name="Pagarete A."/>
            <person name="Parker M."/>
            <person name="Probert I."/>
            <person name="Quesneville H."/>
            <person name="Raines C."/>
            <person name="Rensing S.A."/>
            <person name="Riano-Pachon D.M."/>
            <person name="Richier S."/>
            <person name="Rokitta S."/>
            <person name="Shiraiwa Y."/>
            <person name="Soanes D.M."/>
            <person name="van der Giezen M."/>
            <person name="Wahlund T.M."/>
            <person name="Williams B."/>
            <person name="Wilson W."/>
            <person name="Wolfe G."/>
            <person name="Wurch L.L."/>
        </authorList>
    </citation>
    <scope>NUCLEOTIDE SEQUENCE</scope>
</reference>
<dbReference type="HOGENOM" id="CLU_848462_0_0_1"/>
<organism evidence="1 2">
    <name type="scientific">Emiliania huxleyi (strain CCMP1516)</name>
    <dbReference type="NCBI Taxonomy" id="280463"/>
    <lineage>
        <taxon>Eukaryota</taxon>
        <taxon>Haptista</taxon>
        <taxon>Haptophyta</taxon>
        <taxon>Prymnesiophyceae</taxon>
        <taxon>Isochrysidales</taxon>
        <taxon>Noelaerhabdaceae</taxon>
        <taxon>Emiliania</taxon>
    </lineage>
</organism>
<dbReference type="Proteomes" id="UP000013827">
    <property type="component" value="Unassembled WGS sequence"/>
</dbReference>
<sequence>MTSQRLSDTASKLDAASKLLRAKPEQSLIGDVGRAHGDARSAAASLAQQARALHLFDILDAPETQAVACIADLDRHAAVYATCAGLFLSLCGGVVHKLAASPCADVLRCAAQLLRKTAARQAQASDVGRLEAAVDAVGRLAWQPGSAAVLLIERQEGLMRDALQELLEAVEEGAGEQGEGEGEEEEEELIHQPALALAVRQLLESTLSTVHASRAAAVRSTADSGQSRLAEQLSAGAKAASQLVDSLVCALVHEDDADGVASYSTSLGKVVRKLNSLGAGGADAGAAALDALVERCVTEARRAAGEEGDEGAVLSATAQLANASLKST</sequence>
<dbReference type="EnsemblProtists" id="EOD06312">
    <property type="protein sequence ID" value="EOD06312"/>
    <property type="gene ID" value="EMIHUDRAFT_121304"/>
</dbReference>
<keyword evidence="2" id="KW-1185">Reference proteome</keyword>